<dbReference type="Gene3D" id="3.30.450.20">
    <property type="entry name" value="PAS domain"/>
    <property type="match status" value="1"/>
</dbReference>
<evidence type="ECO:0000256" key="3">
    <source>
        <dbReference type="SAM" id="MobiDB-lite"/>
    </source>
</evidence>
<dbReference type="GO" id="GO:0000160">
    <property type="term" value="P:phosphorelay signal transduction system"/>
    <property type="evidence" value="ECO:0007669"/>
    <property type="project" value="InterPro"/>
</dbReference>
<dbReference type="InterPro" id="IPR011006">
    <property type="entry name" value="CheY-like_superfamily"/>
</dbReference>
<dbReference type="PANTHER" id="PTHR44591:SF3">
    <property type="entry name" value="RESPONSE REGULATORY DOMAIN-CONTAINING PROTEIN"/>
    <property type="match status" value="1"/>
</dbReference>
<dbReference type="InterPro" id="IPR000014">
    <property type="entry name" value="PAS"/>
</dbReference>
<dbReference type="NCBIfam" id="TIGR00229">
    <property type="entry name" value="sensory_box"/>
    <property type="match status" value="1"/>
</dbReference>
<proteinExistence type="predicted"/>
<dbReference type="SUPFAM" id="SSF55785">
    <property type="entry name" value="PYP-like sensor domain (PAS domain)"/>
    <property type="match status" value="1"/>
</dbReference>
<dbReference type="Pfam" id="PF00072">
    <property type="entry name" value="Response_reg"/>
    <property type="match status" value="1"/>
</dbReference>
<dbReference type="Pfam" id="PF13426">
    <property type="entry name" value="PAS_9"/>
    <property type="match status" value="1"/>
</dbReference>
<dbReference type="Proteomes" id="UP000198856">
    <property type="component" value="Unassembled WGS sequence"/>
</dbReference>
<organism evidence="6 7">
    <name type="scientific">Halovenus aranensis</name>
    <dbReference type="NCBI Taxonomy" id="890420"/>
    <lineage>
        <taxon>Archaea</taxon>
        <taxon>Methanobacteriati</taxon>
        <taxon>Methanobacteriota</taxon>
        <taxon>Stenosarchaea group</taxon>
        <taxon>Halobacteria</taxon>
        <taxon>Halobacteriales</taxon>
        <taxon>Haloarculaceae</taxon>
        <taxon>Halovenus</taxon>
    </lineage>
</organism>
<evidence type="ECO:0000259" key="4">
    <source>
        <dbReference type="PROSITE" id="PS50110"/>
    </source>
</evidence>
<keyword evidence="1 2" id="KW-0597">Phosphoprotein</keyword>
<dbReference type="AlphaFoldDB" id="A0A1G8RS25"/>
<dbReference type="OrthoDB" id="8127at2157"/>
<feature type="region of interest" description="Disordered" evidence="3">
    <location>
        <begin position="10"/>
        <end position="29"/>
    </location>
</feature>
<dbReference type="CDD" id="cd00130">
    <property type="entry name" value="PAS"/>
    <property type="match status" value="1"/>
</dbReference>
<feature type="domain" description="PAS" evidence="5">
    <location>
        <begin position="206"/>
        <end position="247"/>
    </location>
</feature>
<evidence type="ECO:0000259" key="5">
    <source>
        <dbReference type="PROSITE" id="PS50112"/>
    </source>
</evidence>
<dbReference type="PANTHER" id="PTHR44591">
    <property type="entry name" value="STRESS RESPONSE REGULATOR PROTEIN 1"/>
    <property type="match status" value="1"/>
</dbReference>
<dbReference type="Gene3D" id="3.40.50.2300">
    <property type="match status" value="1"/>
</dbReference>
<name>A0A1G8RS25_9EURY</name>
<dbReference type="STRING" id="890420.SAMN05216226_10187"/>
<keyword evidence="7" id="KW-1185">Reference proteome</keyword>
<dbReference type="SMART" id="SM00448">
    <property type="entry name" value="REC"/>
    <property type="match status" value="1"/>
</dbReference>
<dbReference type="SMART" id="SM00091">
    <property type="entry name" value="PAS"/>
    <property type="match status" value="1"/>
</dbReference>
<accession>A0A1G8RS25</accession>
<dbReference type="PROSITE" id="PS50110">
    <property type="entry name" value="RESPONSE_REGULATORY"/>
    <property type="match status" value="1"/>
</dbReference>
<dbReference type="RefSeq" id="WP_092698296.1">
    <property type="nucleotide sequence ID" value="NZ_FNFC01000001.1"/>
</dbReference>
<dbReference type="PROSITE" id="PS50112">
    <property type="entry name" value="PAS"/>
    <property type="match status" value="1"/>
</dbReference>
<gene>
    <name evidence="6" type="ORF">SAMN05216226_10187</name>
</gene>
<evidence type="ECO:0000313" key="7">
    <source>
        <dbReference type="Proteomes" id="UP000198856"/>
    </source>
</evidence>
<dbReference type="InterPro" id="IPR035965">
    <property type="entry name" value="PAS-like_dom_sf"/>
</dbReference>
<feature type="modified residue" description="4-aspartylphosphate" evidence="2">
    <location>
        <position position="106"/>
    </location>
</feature>
<dbReference type="CDD" id="cd00156">
    <property type="entry name" value="REC"/>
    <property type="match status" value="1"/>
</dbReference>
<feature type="domain" description="Response regulatory" evidence="4">
    <location>
        <begin position="55"/>
        <end position="171"/>
    </location>
</feature>
<evidence type="ECO:0000256" key="1">
    <source>
        <dbReference type="ARBA" id="ARBA00022553"/>
    </source>
</evidence>
<dbReference type="SUPFAM" id="SSF52172">
    <property type="entry name" value="CheY-like"/>
    <property type="match status" value="1"/>
</dbReference>
<dbReference type="InterPro" id="IPR050595">
    <property type="entry name" value="Bact_response_regulator"/>
</dbReference>
<dbReference type="InterPro" id="IPR001789">
    <property type="entry name" value="Sig_transdc_resp-reg_receiver"/>
</dbReference>
<sequence length="301" mass="33352">MVQTEGIEIPRAMLHGLSQSPPQKGPVLRGDVPDSVEDVIEVPVPLAGADDDDVHILYVDDNTELTELTKTYLEGSDEAFSVMTATNAVEAIELLQNEEFDCVVSDYDMPNTDGIELLHIVRETHANLPFILFTAKGAEDVASEAFAAGATDYMQKGVGSDQYEILADRIQRAVDQYRTQQQVWNALSWYRTLVEQNFAGVFIVQDGEFVFVNQRLADILGYCRRELAGRVPTALASGPEDEARLRELAEFDRTPGKTFHVEATVSTSDGETLPVEIRGGVIHNDGEFGCIGLFWRRHEVC</sequence>
<reference evidence="6 7" key="1">
    <citation type="submission" date="2016-10" db="EMBL/GenBank/DDBJ databases">
        <authorList>
            <person name="de Groot N.N."/>
        </authorList>
    </citation>
    <scope>NUCLEOTIDE SEQUENCE [LARGE SCALE GENOMIC DNA]</scope>
    <source>
        <strain evidence="6 7">IBRC-M10015</strain>
    </source>
</reference>
<dbReference type="EMBL" id="FNFC01000001">
    <property type="protein sequence ID" value="SDJ19767.1"/>
    <property type="molecule type" value="Genomic_DNA"/>
</dbReference>
<protein>
    <submittedName>
        <fullName evidence="6">PAS domain S-box-containing protein</fullName>
    </submittedName>
</protein>
<evidence type="ECO:0000256" key="2">
    <source>
        <dbReference type="PROSITE-ProRule" id="PRU00169"/>
    </source>
</evidence>
<evidence type="ECO:0000313" key="6">
    <source>
        <dbReference type="EMBL" id="SDJ19767.1"/>
    </source>
</evidence>